<dbReference type="AlphaFoldDB" id="A0A0K0HBU3"/>
<name>A0A0K0HBU3_SALBC</name>
<dbReference type="CDD" id="cd00761">
    <property type="entry name" value="Glyco_tranf_GTA_type"/>
    <property type="match status" value="1"/>
</dbReference>
<dbReference type="RefSeq" id="WP_000589499.1">
    <property type="nucleotide sequence ID" value="NC_015761.1"/>
</dbReference>
<dbReference type="SUPFAM" id="SSF53448">
    <property type="entry name" value="Nucleotide-diphospho-sugar transferases"/>
    <property type="match status" value="1"/>
</dbReference>
<dbReference type="Gene3D" id="3.90.550.10">
    <property type="entry name" value="Spore Coat Polysaccharide Biosynthesis Protein SpsA, Chain A"/>
    <property type="match status" value="1"/>
</dbReference>
<keyword evidence="2" id="KW-0808">Transferase</keyword>
<organism evidence="2 3">
    <name type="scientific">Salmonella bongori (strain ATCC 43975 / DSM 13772 / NCTC 12419)</name>
    <dbReference type="NCBI Taxonomy" id="218493"/>
    <lineage>
        <taxon>Bacteria</taxon>
        <taxon>Pseudomonadati</taxon>
        <taxon>Pseudomonadota</taxon>
        <taxon>Gammaproteobacteria</taxon>
        <taxon>Enterobacterales</taxon>
        <taxon>Enterobacteriaceae</taxon>
        <taxon>Salmonella</taxon>
    </lineage>
</organism>
<sequence length="270" mass="31743">MIKFTIFTPTYNRKNYLERCYRSIVSQNFESLEWLVIDDGSNDGTKELIYKFISEKKIDILYIYQENAGKQAAWNLALEKARGQYFIGLDSDDALNEDCLDAVINDVDIISSNESVIGLRCLSKKIPGSHDSDNNFSSDSDRICSWFEEFASGIYQERIDIFKTSMLKNYYYPIEEGMKFIPEIWLYSLISKKYNFFYVNKIVRVFYDDDSHNRLSKSSFRKHYKGHLLARKSMLKNIPLKYLLKNPLGLIKTILRYMQAIYCSFLFRGN</sequence>
<gene>
    <name evidence="2" type="ordered locus">SBG_1914</name>
</gene>
<proteinExistence type="predicted"/>
<evidence type="ECO:0000259" key="1">
    <source>
        <dbReference type="Pfam" id="PF00535"/>
    </source>
</evidence>
<evidence type="ECO:0000313" key="3">
    <source>
        <dbReference type="Proteomes" id="UP000000289"/>
    </source>
</evidence>
<feature type="domain" description="Glycosyltransferase 2-like" evidence="1">
    <location>
        <begin position="5"/>
        <end position="105"/>
    </location>
</feature>
<protein>
    <submittedName>
        <fullName evidence="2">Putative glycosyl transferase</fullName>
    </submittedName>
</protein>
<dbReference type="eggNOG" id="COG1215">
    <property type="taxonomic scope" value="Bacteria"/>
</dbReference>
<dbReference type="InterPro" id="IPR001173">
    <property type="entry name" value="Glyco_trans_2-like"/>
</dbReference>
<dbReference type="GeneID" id="44980915"/>
<dbReference type="PANTHER" id="PTHR22916:SF64">
    <property type="entry name" value="TRANSFERASE, PUTATIVE-RELATED"/>
    <property type="match status" value="1"/>
</dbReference>
<dbReference type="GO" id="GO:0016758">
    <property type="term" value="F:hexosyltransferase activity"/>
    <property type="evidence" value="ECO:0007669"/>
    <property type="project" value="UniProtKB-ARBA"/>
</dbReference>
<dbReference type="PANTHER" id="PTHR22916">
    <property type="entry name" value="GLYCOSYLTRANSFERASE"/>
    <property type="match status" value="1"/>
</dbReference>
<dbReference type="KEGG" id="sbg:SBG_1914"/>
<dbReference type="Pfam" id="PF00535">
    <property type="entry name" value="Glycos_transf_2"/>
    <property type="match status" value="1"/>
</dbReference>
<evidence type="ECO:0000313" key="2">
    <source>
        <dbReference type="EMBL" id="CCC30977.1"/>
    </source>
</evidence>
<dbReference type="EMBL" id="FR877557">
    <property type="protein sequence ID" value="CCC30977.1"/>
    <property type="molecule type" value="Genomic_DNA"/>
</dbReference>
<dbReference type="InterPro" id="IPR029044">
    <property type="entry name" value="Nucleotide-diphossugar_trans"/>
</dbReference>
<dbReference type="Proteomes" id="UP000000289">
    <property type="component" value="Chromosome"/>
</dbReference>
<accession>A0A0K0HBU3</accession>
<reference evidence="2 3" key="1">
    <citation type="journal article" date="2011" name="PLoS Pathog.">
        <title>Salmonella bongori provides insights into the evolution of the Salmonellae.</title>
        <authorList>
            <person name="Fookes M."/>
            <person name="Schroeder G.N."/>
            <person name="Langridge G.C."/>
            <person name="Blondel C.J."/>
            <person name="Mammina C."/>
            <person name="Connor T.R."/>
            <person name="Seth-Smith H."/>
            <person name="Vernikos G.S."/>
            <person name="Robinson K.S."/>
            <person name="Sanders M."/>
            <person name="Petty N.K."/>
            <person name="Kingsley R.A."/>
            <person name="Baumler A.J."/>
            <person name="Nuccio S.P."/>
            <person name="Contreras I."/>
            <person name="Santiviago C.A."/>
            <person name="Maskell D."/>
            <person name="Barrow P."/>
            <person name="Humphrey T."/>
            <person name="Nastasi A."/>
            <person name="Roberts M."/>
            <person name="Frankel G."/>
            <person name="Parkhill J."/>
            <person name="Dougan G."/>
            <person name="Thomson N.R."/>
        </authorList>
    </citation>
    <scope>NUCLEOTIDE SEQUENCE [LARGE SCALE GENOMIC DNA]</scope>
    <source>
        <strain evidence="3">ATCC 43975 / DSM 13772 / NCTC 12419</strain>
    </source>
</reference>